<reference evidence="3" key="1">
    <citation type="submission" date="2025-08" db="UniProtKB">
        <authorList>
            <consortium name="RefSeq"/>
        </authorList>
    </citation>
    <scope>IDENTIFICATION</scope>
</reference>
<gene>
    <name evidence="3" type="primary">LOC106814245</name>
</gene>
<keyword evidence="2" id="KW-1185">Reference proteome</keyword>
<feature type="signal peptide" evidence="1">
    <location>
        <begin position="1"/>
        <end position="23"/>
    </location>
</feature>
<dbReference type="InterPro" id="IPR001087">
    <property type="entry name" value="GDSL"/>
</dbReference>
<accession>A0ABM1EPA6</accession>
<name>A0ABM1EPA6_PRICU</name>
<dbReference type="InterPro" id="IPR038885">
    <property type="entry name" value="PLB1"/>
</dbReference>
<organism evidence="2 3">
    <name type="scientific">Priapulus caudatus</name>
    <name type="common">Priapulid worm</name>
    <dbReference type="NCBI Taxonomy" id="37621"/>
    <lineage>
        <taxon>Eukaryota</taxon>
        <taxon>Metazoa</taxon>
        <taxon>Ecdysozoa</taxon>
        <taxon>Scalidophora</taxon>
        <taxon>Priapulida</taxon>
        <taxon>Priapulimorpha</taxon>
        <taxon>Priapulimorphida</taxon>
        <taxon>Priapulidae</taxon>
        <taxon>Priapulus</taxon>
    </lineage>
</organism>
<keyword evidence="1" id="KW-0732">Signal</keyword>
<proteinExistence type="predicted"/>
<protein>
    <submittedName>
        <fullName evidence="3">Phospholipase B1, membrane-associated-like</fullName>
    </submittedName>
</protein>
<dbReference type="Proteomes" id="UP000695022">
    <property type="component" value="Unplaced"/>
</dbReference>
<dbReference type="SUPFAM" id="SSF52266">
    <property type="entry name" value="SGNH hydrolase"/>
    <property type="match status" value="1"/>
</dbReference>
<dbReference type="GeneID" id="106814245"/>
<evidence type="ECO:0000313" key="2">
    <source>
        <dbReference type="Proteomes" id="UP000695022"/>
    </source>
</evidence>
<dbReference type="Gene3D" id="3.40.50.1110">
    <property type="entry name" value="SGNH hydrolase"/>
    <property type="match status" value="1"/>
</dbReference>
<dbReference type="PANTHER" id="PTHR21325">
    <property type="entry name" value="PHOSPHOLIPASE B, PLB1"/>
    <property type="match status" value="1"/>
</dbReference>
<evidence type="ECO:0000313" key="3">
    <source>
        <dbReference type="RefSeq" id="XP_014674027.1"/>
    </source>
</evidence>
<dbReference type="InterPro" id="IPR036514">
    <property type="entry name" value="SGNH_hydro_sf"/>
</dbReference>
<dbReference type="PANTHER" id="PTHR21325:SF31">
    <property type="entry name" value="GH22081P-RELATED"/>
    <property type="match status" value="1"/>
</dbReference>
<dbReference type="Pfam" id="PF00657">
    <property type="entry name" value="Lipase_GDSL"/>
    <property type="match status" value="1"/>
</dbReference>
<sequence>MNRALMLLAVLLLFAAWTQPLSGFGELPEPLEATDPTDPPEFSYEEFKKALPELFEKWKNLIQIHPHNSRELGSEFNCSTKKPPGVHKPPKSVHELTPFDVQVVAALGDSLTAANGAKGIKPLDCLTQYRGVSWSIGGDKNLTQVVTLPNILRNYNKDLRGFSLYEAEADDISLAHLNVAVPGSIAQDMPSQARELIQRLKSGIHGADWENDWKVITLFVGGNNLCKACLLPRADTNSLTNFISNVTESLDTLHREIPRAFVNLVPAPDVSEQRFLNKGVVCSVLHLYVLIIIACRKVSI</sequence>
<dbReference type="RefSeq" id="XP_014674027.1">
    <property type="nucleotide sequence ID" value="XM_014818541.1"/>
</dbReference>
<feature type="chain" id="PRO_5046293201" evidence="1">
    <location>
        <begin position="24"/>
        <end position="300"/>
    </location>
</feature>
<evidence type="ECO:0000256" key="1">
    <source>
        <dbReference type="SAM" id="SignalP"/>
    </source>
</evidence>